<sequence length="90" mass="10097">KAALANARRRWADLNHLIDSLVAERQKLQDELDSVVYPVLSLPPEIKAHIFVQCITGGSPPPQTPPLFLTHICGSWREIALAMRSLWQSI</sequence>
<evidence type="ECO:0000313" key="1">
    <source>
        <dbReference type="EMBL" id="KAJ7308657.1"/>
    </source>
</evidence>
<evidence type="ECO:0008006" key="3">
    <source>
        <dbReference type="Google" id="ProtNLM"/>
    </source>
</evidence>
<dbReference type="AlphaFoldDB" id="A0AAD7EBR0"/>
<dbReference type="Proteomes" id="UP001218218">
    <property type="component" value="Unassembled WGS sequence"/>
</dbReference>
<gene>
    <name evidence="1" type="ORF">DFH08DRAFT_636500</name>
</gene>
<comment type="caution">
    <text evidence="1">The sequence shown here is derived from an EMBL/GenBank/DDBJ whole genome shotgun (WGS) entry which is preliminary data.</text>
</comment>
<organism evidence="1 2">
    <name type="scientific">Mycena albidolilacea</name>
    <dbReference type="NCBI Taxonomy" id="1033008"/>
    <lineage>
        <taxon>Eukaryota</taxon>
        <taxon>Fungi</taxon>
        <taxon>Dikarya</taxon>
        <taxon>Basidiomycota</taxon>
        <taxon>Agaricomycotina</taxon>
        <taxon>Agaricomycetes</taxon>
        <taxon>Agaricomycetidae</taxon>
        <taxon>Agaricales</taxon>
        <taxon>Marasmiineae</taxon>
        <taxon>Mycenaceae</taxon>
        <taxon>Mycena</taxon>
    </lineage>
</organism>
<feature type="non-terminal residue" evidence="1">
    <location>
        <position position="1"/>
    </location>
</feature>
<dbReference type="EMBL" id="JARIHO010000084">
    <property type="protein sequence ID" value="KAJ7308657.1"/>
    <property type="molecule type" value="Genomic_DNA"/>
</dbReference>
<evidence type="ECO:0000313" key="2">
    <source>
        <dbReference type="Proteomes" id="UP001218218"/>
    </source>
</evidence>
<reference evidence="1" key="1">
    <citation type="submission" date="2023-03" db="EMBL/GenBank/DDBJ databases">
        <title>Massive genome expansion in bonnet fungi (Mycena s.s.) driven by repeated elements and novel gene families across ecological guilds.</title>
        <authorList>
            <consortium name="Lawrence Berkeley National Laboratory"/>
            <person name="Harder C.B."/>
            <person name="Miyauchi S."/>
            <person name="Viragh M."/>
            <person name="Kuo A."/>
            <person name="Thoen E."/>
            <person name="Andreopoulos B."/>
            <person name="Lu D."/>
            <person name="Skrede I."/>
            <person name="Drula E."/>
            <person name="Henrissat B."/>
            <person name="Morin E."/>
            <person name="Kohler A."/>
            <person name="Barry K."/>
            <person name="LaButti K."/>
            <person name="Morin E."/>
            <person name="Salamov A."/>
            <person name="Lipzen A."/>
            <person name="Mereny Z."/>
            <person name="Hegedus B."/>
            <person name="Baldrian P."/>
            <person name="Stursova M."/>
            <person name="Weitz H."/>
            <person name="Taylor A."/>
            <person name="Grigoriev I.V."/>
            <person name="Nagy L.G."/>
            <person name="Martin F."/>
            <person name="Kauserud H."/>
        </authorList>
    </citation>
    <scope>NUCLEOTIDE SEQUENCE</scope>
    <source>
        <strain evidence="1">CBHHK002</strain>
    </source>
</reference>
<feature type="non-terminal residue" evidence="1">
    <location>
        <position position="90"/>
    </location>
</feature>
<proteinExistence type="predicted"/>
<accession>A0AAD7EBR0</accession>
<name>A0AAD7EBR0_9AGAR</name>
<protein>
    <recommendedName>
        <fullName evidence="3">F-box domain-containing protein</fullName>
    </recommendedName>
</protein>
<keyword evidence="2" id="KW-1185">Reference proteome</keyword>